<dbReference type="GO" id="GO:0009306">
    <property type="term" value="P:protein secretion"/>
    <property type="evidence" value="ECO:0007669"/>
    <property type="project" value="InterPro"/>
</dbReference>
<keyword evidence="2" id="KW-0732">Signal</keyword>
<feature type="domain" description="Type II/III secretion system secretin-like" evidence="3">
    <location>
        <begin position="129"/>
        <end position="248"/>
    </location>
</feature>
<dbReference type="PANTHER" id="PTHR30332">
    <property type="entry name" value="PROBABLE GENERAL SECRETION PATHWAY PROTEIN D"/>
    <property type="match status" value="1"/>
</dbReference>
<evidence type="ECO:0000256" key="1">
    <source>
        <dbReference type="RuleBase" id="RU004003"/>
    </source>
</evidence>
<organism evidence="4 5">
    <name type="scientific">Pirellulimonas nuda</name>
    <dbReference type="NCBI Taxonomy" id="2528009"/>
    <lineage>
        <taxon>Bacteria</taxon>
        <taxon>Pseudomonadati</taxon>
        <taxon>Planctomycetota</taxon>
        <taxon>Planctomycetia</taxon>
        <taxon>Pirellulales</taxon>
        <taxon>Lacipirellulaceae</taxon>
        <taxon>Pirellulimonas</taxon>
    </lineage>
</organism>
<evidence type="ECO:0000259" key="3">
    <source>
        <dbReference type="Pfam" id="PF00263"/>
    </source>
</evidence>
<dbReference type="InterPro" id="IPR004846">
    <property type="entry name" value="T2SS/T3SS_dom"/>
</dbReference>
<proteinExistence type="inferred from homology"/>
<comment type="similarity">
    <text evidence="1">Belongs to the bacterial secretin family.</text>
</comment>
<keyword evidence="5" id="KW-1185">Reference proteome</keyword>
<feature type="chain" id="PRO_5021741749" evidence="2">
    <location>
        <begin position="25"/>
        <end position="290"/>
    </location>
</feature>
<evidence type="ECO:0000256" key="2">
    <source>
        <dbReference type="SAM" id="SignalP"/>
    </source>
</evidence>
<dbReference type="AlphaFoldDB" id="A0A518D697"/>
<gene>
    <name evidence="4" type="ORF">Pla175_03500</name>
</gene>
<dbReference type="EMBL" id="CP036291">
    <property type="protein sequence ID" value="QDU86996.1"/>
    <property type="molecule type" value="Genomic_DNA"/>
</dbReference>
<feature type="signal peptide" evidence="2">
    <location>
        <begin position="1"/>
        <end position="24"/>
    </location>
</feature>
<reference evidence="4 5" key="1">
    <citation type="submission" date="2019-02" db="EMBL/GenBank/DDBJ databases">
        <title>Deep-cultivation of Planctomycetes and their phenomic and genomic characterization uncovers novel biology.</title>
        <authorList>
            <person name="Wiegand S."/>
            <person name="Jogler M."/>
            <person name="Boedeker C."/>
            <person name="Pinto D."/>
            <person name="Vollmers J."/>
            <person name="Rivas-Marin E."/>
            <person name="Kohn T."/>
            <person name="Peeters S.H."/>
            <person name="Heuer A."/>
            <person name="Rast P."/>
            <person name="Oberbeckmann S."/>
            <person name="Bunk B."/>
            <person name="Jeske O."/>
            <person name="Meyerdierks A."/>
            <person name="Storesund J.E."/>
            <person name="Kallscheuer N."/>
            <person name="Luecker S."/>
            <person name="Lage O.M."/>
            <person name="Pohl T."/>
            <person name="Merkel B.J."/>
            <person name="Hornburger P."/>
            <person name="Mueller R.-W."/>
            <person name="Bruemmer F."/>
            <person name="Labrenz M."/>
            <person name="Spormann A.M."/>
            <person name="Op den Camp H."/>
            <person name="Overmann J."/>
            <person name="Amann R."/>
            <person name="Jetten M.S.M."/>
            <person name="Mascher T."/>
            <person name="Medema M.H."/>
            <person name="Devos D.P."/>
            <person name="Kaster A.-K."/>
            <person name="Ovreas L."/>
            <person name="Rohde M."/>
            <person name="Galperin M.Y."/>
            <person name="Jogler C."/>
        </authorList>
    </citation>
    <scope>NUCLEOTIDE SEQUENCE [LARGE SCALE GENOMIC DNA]</scope>
    <source>
        <strain evidence="4 5">Pla175</strain>
    </source>
</reference>
<dbReference type="GO" id="GO:0015627">
    <property type="term" value="C:type II protein secretion system complex"/>
    <property type="evidence" value="ECO:0007669"/>
    <property type="project" value="TreeGrafter"/>
</dbReference>
<evidence type="ECO:0000313" key="4">
    <source>
        <dbReference type="EMBL" id="QDU86996.1"/>
    </source>
</evidence>
<dbReference type="PANTHER" id="PTHR30332:SF17">
    <property type="entry name" value="TYPE IV PILIATION SYSTEM PROTEIN DR_0774-RELATED"/>
    <property type="match status" value="1"/>
</dbReference>
<protein>
    <submittedName>
        <fullName evidence="4">Bacterial type II and III secretion system protein</fullName>
    </submittedName>
</protein>
<dbReference type="Proteomes" id="UP000317429">
    <property type="component" value="Chromosome"/>
</dbReference>
<sequence length="290" mass="30839" precursor="true">MLLRTLVCGAVLMAVFTVGTQAESAAPLQQAPHPAGQAASPAGDAQQLLLQRKCAELDRLQREVAQLRSETGTPEQVLVRVQLVEVALTKLQQKGIDTDWFVQGRIDSAATATEEGDPASGVLRFIEGLKQNNLAKTLADPTLVVVSGRPASLHTGGELPIPASSNSNSAVDFLKFGTELEVNAVTLGNDRVRLELRTSVSEIDPSREVMVNGTLTPGLSVCRCDTSTELSLGQSVILTGLVTQRTEARRGDDGQVTEALVRIGTVLVVAAERFDPITSAAKSRRRPIAK</sequence>
<accession>A0A518D697</accession>
<dbReference type="InterPro" id="IPR050810">
    <property type="entry name" value="Bact_Secretion_Sys_Channel"/>
</dbReference>
<dbReference type="Pfam" id="PF00263">
    <property type="entry name" value="Secretin"/>
    <property type="match status" value="1"/>
</dbReference>
<dbReference type="RefSeq" id="WP_197527199.1">
    <property type="nucleotide sequence ID" value="NZ_CP036291.1"/>
</dbReference>
<dbReference type="KEGG" id="pnd:Pla175_03500"/>
<name>A0A518D697_9BACT</name>
<evidence type="ECO:0000313" key="5">
    <source>
        <dbReference type="Proteomes" id="UP000317429"/>
    </source>
</evidence>